<evidence type="ECO:0000313" key="2">
    <source>
        <dbReference type="Proteomes" id="UP000271650"/>
    </source>
</evidence>
<proteinExistence type="predicted"/>
<keyword evidence="2" id="KW-1185">Reference proteome</keyword>
<name>A0ACD5HMQ9_9PROT</name>
<dbReference type="EMBL" id="CP127527">
    <property type="protein sequence ID" value="XRI77022.1"/>
    <property type="molecule type" value="Genomic_DNA"/>
</dbReference>
<gene>
    <name evidence="1" type="ORF">EC580_013860</name>
</gene>
<reference evidence="1 2" key="1">
    <citation type="journal article" date="2019" name="Int. J. Syst. Evol. Microbiol.">
        <title>Acidithiobacillus sulfuriphilus sp. nov.: an extremely acidophilic sulfur-oxidizing chemolithotroph isolated from a neutral pH environment.</title>
        <authorList>
            <person name="Falagan C."/>
            <person name="Moya-Beltran A."/>
            <person name="Castro M."/>
            <person name="Quatrini R."/>
            <person name="Johnson D.B."/>
        </authorList>
    </citation>
    <scope>NUCLEOTIDE SEQUENCE [LARGE SCALE GENOMIC DNA]</scope>
    <source>
        <strain evidence="1 2">CJ-2</strain>
    </source>
</reference>
<dbReference type="Proteomes" id="UP000271650">
    <property type="component" value="Chromosome"/>
</dbReference>
<protein>
    <submittedName>
        <fullName evidence="1">Septal ring lytic transglycosylase RlpA family protein</fullName>
    </submittedName>
</protein>
<evidence type="ECO:0000313" key="1">
    <source>
        <dbReference type="EMBL" id="XRI77022.1"/>
    </source>
</evidence>
<accession>A0ACD5HMQ9</accession>
<organism evidence="1 2">
    <name type="scientific">Acidithiobacillus sulfuriphilus</name>
    <dbReference type="NCBI Taxonomy" id="1867749"/>
    <lineage>
        <taxon>Bacteria</taxon>
        <taxon>Pseudomonadati</taxon>
        <taxon>Pseudomonadota</taxon>
        <taxon>Acidithiobacillia</taxon>
        <taxon>Acidithiobacillales</taxon>
        <taxon>Acidithiobacillaceae</taxon>
        <taxon>Acidithiobacillus</taxon>
    </lineage>
</organism>
<sequence>MHSRIDLHWFRLSAFAVAAAALSGCASMSGNVAPVATGYGSASVASGYASNDYCYAPPADLNAAYNQPYQIDGQSYYPMHSSTGYDRRGIASWYGWESGAVTAMGTAFRPRALTAASRTLPLPCCARVTNLDNGRSVVVLVDDRGPFVAGRIMDLSYGAARVLGMVQQGTAEVQVQIIPSDSALPPTPQPQVLPVAQRVISAPPPAAQPRMIPVRLPPPVAIPAPRPLPAVQTQPPALFLQTAQLMSLNEANRERRRLNDFGISTAVLVPVTSHGQAFYRVRIGPLAPNSSPAAFLASLRRLQLGDFSVATQYG</sequence>